<comment type="caution">
    <text evidence="2">The sequence shown here is derived from an EMBL/GenBank/DDBJ whole genome shotgun (WGS) entry which is preliminary data.</text>
</comment>
<evidence type="ECO:0000313" key="3">
    <source>
        <dbReference type="Proteomes" id="UP001642482"/>
    </source>
</evidence>
<dbReference type="Proteomes" id="UP001642482">
    <property type="component" value="Unassembled WGS sequence"/>
</dbReference>
<protein>
    <submittedName>
        <fullName evidence="2">Uncharacterized protein</fullName>
    </submittedName>
</protein>
<sequence length="262" mass="27820">MAAAASAQLRFLTDAAHLMRQAAPKTSAHLMSRRIDLASTPQATDVAAATAPIAALPQTDTQRQHVCTSCGLILIPGSDGTTLTIQSGRPSQKKNKDKKKLEAERKRKRDDKTGEASDKEKSASKPAKAPHAPVLHAGITKVYTCGLCSRETRIALPPPPPLPRHRKPKAMQESKIEDENPAPVQTTATVTTKTPDTPATAALPTSSATATTTASGKASTNASSKKRAKNRKAGLLALLDKSRSTDNSGLNLNLSFDDFRMK</sequence>
<name>A0ABP0C5K8_9PEZI</name>
<accession>A0ABP0C5K8</accession>
<gene>
    <name evidence="2" type="ORF">SEUCBS140593_006408</name>
</gene>
<feature type="region of interest" description="Disordered" evidence="1">
    <location>
        <begin position="81"/>
        <end position="133"/>
    </location>
</feature>
<feature type="compositionally biased region" description="Polar residues" evidence="1">
    <location>
        <begin position="245"/>
        <end position="254"/>
    </location>
</feature>
<evidence type="ECO:0000256" key="1">
    <source>
        <dbReference type="SAM" id="MobiDB-lite"/>
    </source>
</evidence>
<feature type="compositionally biased region" description="Polar residues" evidence="1">
    <location>
        <begin position="81"/>
        <end position="90"/>
    </location>
</feature>
<dbReference type="Pfam" id="PF04032">
    <property type="entry name" value="Rpr2"/>
    <property type="match status" value="1"/>
</dbReference>
<feature type="compositionally biased region" description="Basic and acidic residues" evidence="1">
    <location>
        <begin position="99"/>
        <end position="123"/>
    </location>
</feature>
<keyword evidence="3" id="KW-1185">Reference proteome</keyword>
<feature type="region of interest" description="Disordered" evidence="1">
    <location>
        <begin position="152"/>
        <end position="262"/>
    </location>
</feature>
<dbReference type="InterPro" id="IPR007175">
    <property type="entry name" value="Rpr2/Snm1/Rpp21"/>
</dbReference>
<feature type="compositionally biased region" description="Low complexity" evidence="1">
    <location>
        <begin position="124"/>
        <end position="133"/>
    </location>
</feature>
<evidence type="ECO:0000313" key="2">
    <source>
        <dbReference type="EMBL" id="CAK7226935.1"/>
    </source>
</evidence>
<organism evidence="2 3">
    <name type="scientific">Sporothrix eucalyptigena</name>
    <dbReference type="NCBI Taxonomy" id="1812306"/>
    <lineage>
        <taxon>Eukaryota</taxon>
        <taxon>Fungi</taxon>
        <taxon>Dikarya</taxon>
        <taxon>Ascomycota</taxon>
        <taxon>Pezizomycotina</taxon>
        <taxon>Sordariomycetes</taxon>
        <taxon>Sordariomycetidae</taxon>
        <taxon>Ophiostomatales</taxon>
        <taxon>Ophiostomataceae</taxon>
        <taxon>Sporothrix</taxon>
    </lineage>
</organism>
<feature type="compositionally biased region" description="Low complexity" evidence="1">
    <location>
        <begin position="186"/>
        <end position="223"/>
    </location>
</feature>
<reference evidence="2 3" key="1">
    <citation type="submission" date="2024-01" db="EMBL/GenBank/DDBJ databases">
        <authorList>
            <person name="Allen C."/>
            <person name="Tagirdzhanova G."/>
        </authorList>
    </citation>
    <scope>NUCLEOTIDE SEQUENCE [LARGE SCALE GENOMIC DNA]</scope>
</reference>
<dbReference type="EMBL" id="CAWUHD010000069">
    <property type="protein sequence ID" value="CAK7226935.1"/>
    <property type="molecule type" value="Genomic_DNA"/>
</dbReference>
<proteinExistence type="predicted"/>